<dbReference type="OrthoDB" id="640249at2759"/>
<reference evidence="1 2" key="1">
    <citation type="submission" date="2016-04" db="EMBL/GenBank/DDBJ databases">
        <title>Draft genome of Fonsecaea erecta CBS 125763.</title>
        <authorList>
            <person name="Weiss V.A."/>
            <person name="Vicente V.A."/>
            <person name="Raittz R.T."/>
            <person name="Moreno L.F."/>
            <person name="De Souza E.M."/>
            <person name="Pedrosa F.O."/>
            <person name="Steffens M.B."/>
            <person name="Faoro H."/>
            <person name="Tadra-Sfeir M.Z."/>
            <person name="Najafzadeh M.J."/>
            <person name="Felipe M.S."/>
            <person name="Teixeira M."/>
            <person name="Sun J."/>
            <person name="Xi L."/>
            <person name="Gomes R."/>
            <person name="De Azevedo C.M."/>
            <person name="Salgado C.G."/>
            <person name="Da Silva M.B."/>
            <person name="Nascimento M.F."/>
            <person name="Queiroz-Telles F."/>
            <person name="Attili D.S."/>
            <person name="Gorbushina A."/>
        </authorList>
    </citation>
    <scope>NUCLEOTIDE SEQUENCE [LARGE SCALE GENOMIC DNA]</scope>
    <source>
        <strain evidence="1 2">CBS 125763</strain>
    </source>
</reference>
<evidence type="ECO:0008006" key="3">
    <source>
        <dbReference type="Google" id="ProtNLM"/>
    </source>
</evidence>
<name>A0A178ZP46_9EURO</name>
<sequence>METELRLGNIRDKFDARDRPLYTTDEVQAFTALASESAPGAGSPFVLPDLPPVYNQGGIGSCVANAVASALRYAHKKSTGTAYKDFEPSRMFLYYNARVNSDPVNINIAGNPNAETKARHDGGSHNRSAIHSLLMQGVCLEALWPYGNPSSDQTTHLFEHLDKKPNPIEPEDWNKATWQAKGSSHLNDPKALSGEKDIIPRAIGYYRIFDPALAGAVGGAAASPPPSWEYNWNNVPTAWLEKTLLDGFPFVFGVRIYKDADLRISKFTPGGVLVKPPTNKSEDMGGHAMMAIGFDSAKKLFLVQNSWGSTWPADITDASLKGRFWMPYEWFERSVNNLPCTYDYWVIKTS</sequence>
<gene>
    <name evidence="1" type="ORF">AYL99_03783</name>
</gene>
<evidence type="ECO:0000313" key="2">
    <source>
        <dbReference type="Proteomes" id="UP000078343"/>
    </source>
</evidence>
<keyword evidence="2" id="KW-1185">Reference proteome</keyword>
<evidence type="ECO:0000313" key="1">
    <source>
        <dbReference type="EMBL" id="OAP61580.1"/>
    </source>
</evidence>
<comment type="caution">
    <text evidence="1">The sequence shown here is derived from an EMBL/GenBank/DDBJ whole genome shotgun (WGS) entry which is preliminary data.</text>
</comment>
<organism evidence="1 2">
    <name type="scientific">Fonsecaea erecta</name>
    <dbReference type="NCBI Taxonomy" id="1367422"/>
    <lineage>
        <taxon>Eukaryota</taxon>
        <taxon>Fungi</taxon>
        <taxon>Dikarya</taxon>
        <taxon>Ascomycota</taxon>
        <taxon>Pezizomycotina</taxon>
        <taxon>Eurotiomycetes</taxon>
        <taxon>Chaetothyriomycetidae</taxon>
        <taxon>Chaetothyriales</taxon>
        <taxon>Herpotrichiellaceae</taxon>
        <taxon>Fonsecaea</taxon>
    </lineage>
</organism>
<dbReference type="AlphaFoldDB" id="A0A178ZP46"/>
<dbReference type="InterPro" id="IPR038765">
    <property type="entry name" value="Papain-like_cys_pep_sf"/>
</dbReference>
<dbReference type="CDD" id="cd02619">
    <property type="entry name" value="Peptidase_C1"/>
    <property type="match status" value="1"/>
</dbReference>
<dbReference type="PROSITE" id="PS00639">
    <property type="entry name" value="THIOL_PROTEASE_HIS"/>
    <property type="match status" value="1"/>
</dbReference>
<accession>A0A178ZP46</accession>
<protein>
    <recommendedName>
        <fullName evidence="3">Peptidase C1A papain C-terminal domain-containing protein</fullName>
    </recommendedName>
</protein>
<proteinExistence type="predicted"/>
<dbReference type="InterPro" id="IPR025660">
    <property type="entry name" value="Pept_his_AS"/>
</dbReference>
<dbReference type="EMBL" id="LVYI01000003">
    <property type="protein sequence ID" value="OAP61580.1"/>
    <property type="molecule type" value="Genomic_DNA"/>
</dbReference>
<dbReference type="RefSeq" id="XP_018694947.1">
    <property type="nucleotide sequence ID" value="XM_018835297.1"/>
</dbReference>
<dbReference type="STRING" id="1367422.A0A178ZP46"/>
<dbReference type="Gene3D" id="3.90.70.10">
    <property type="entry name" value="Cysteine proteinases"/>
    <property type="match status" value="2"/>
</dbReference>
<dbReference type="SUPFAM" id="SSF54001">
    <property type="entry name" value="Cysteine proteinases"/>
    <property type="match status" value="1"/>
</dbReference>
<dbReference type="Proteomes" id="UP000078343">
    <property type="component" value="Unassembled WGS sequence"/>
</dbReference>
<dbReference type="GeneID" id="30007952"/>